<feature type="compositionally biased region" description="Basic and acidic residues" evidence="1">
    <location>
        <begin position="87"/>
        <end position="97"/>
    </location>
</feature>
<accession>A0A9J5W8J3</accession>
<name>A0A9J5W8J3_SOLCO</name>
<feature type="region of interest" description="Disordered" evidence="1">
    <location>
        <begin position="1"/>
        <end position="24"/>
    </location>
</feature>
<protein>
    <submittedName>
        <fullName evidence="2">Uncharacterized protein</fullName>
    </submittedName>
</protein>
<keyword evidence="3" id="KW-1185">Reference proteome</keyword>
<sequence>MEKPQELEHTQETQKKHVNTFQKGNARVLSSGKIVGDPGNWNVVRDNRNLVNRDNTIPINVENKFQALNQEKETQTMQNNDNVEGIMDEKANKKDKYDGKMTSTEWVMKSFGEMLPTHETDQSTSPENIKF</sequence>
<feature type="compositionally biased region" description="Basic and acidic residues" evidence="1">
    <location>
        <begin position="1"/>
        <end position="15"/>
    </location>
</feature>
<gene>
    <name evidence="2" type="ORF">H5410_061322</name>
</gene>
<dbReference type="EMBL" id="JACXVP010000012">
    <property type="protein sequence ID" value="KAG5571556.1"/>
    <property type="molecule type" value="Genomic_DNA"/>
</dbReference>
<comment type="caution">
    <text evidence="2">The sequence shown here is derived from an EMBL/GenBank/DDBJ whole genome shotgun (WGS) entry which is preliminary data.</text>
</comment>
<feature type="region of interest" description="Disordered" evidence="1">
    <location>
        <begin position="75"/>
        <end position="97"/>
    </location>
</feature>
<dbReference type="Proteomes" id="UP000824120">
    <property type="component" value="Chromosome 12"/>
</dbReference>
<evidence type="ECO:0000313" key="2">
    <source>
        <dbReference type="EMBL" id="KAG5571556.1"/>
    </source>
</evidence>
<organism evidence="2 3">
    <name type="scientific">Solanum commersonii</name>
    <name type="common">Commerson's wild potato</name>
    <name type="synonym">Commerson's nightshade</name>
    <dbReference type="NCBI Taxonomy" id="4109"/>
    <lineage>
        <taxon>Eukaryota</taxon>
        <taxon>Viridiplantae</taxon>
        <taxon>Streptophyta</taxon>
        <taxon>Embryophyta</taxon>
        <taxon>Tracheophyta</taxon>
        <taxon>Spermatophyta</taxon>
        <taxon>Magnoliopsida</taxon>
        <taxon>eudicotyledons</taxon>
        <taxon>Gunneridae</taxon>
        <taxon>Pentapetalae</taxon>
        <taxon>asterids</taxon>
        <taxon>lamiids</taxon>
        <taxon>Solanales</taxon>
        <taxon>Solanaceae</taxon>
        <taxon>Solanoideae</taxon>
        <taxon>Solaneae</taxon>
        <taxon>Solanum</taxon>
    </lineage>
</organism>
<evidence type="ECO:0000313" key="3">
    <source>
        <dbReference type="Proteomes" id="UP000824120"/>
    </source>
</evidence>
<reference evidence="2 3" key="1">
    <citation type="submission" date="2020-09" db="EMBL/GenBank/DDBJ databases">
        <title>De no assembly of potato wild relative species, Solanum commersonii.</title>
        <authorList>
            <person name="Cho K."/>
        </authorList>
    </citation>
    <scope>NUCLEOTIDE SEQUENCE [LARGE SCALE GENOMIC DNA]</scope>
    <source>
        <strain evidence="2">LZ3.2</strain>
        <tissue evidence="2">Leaf</tissue>
    </source>
</reference>
<proteinExistence type="predicted"/>
<evidence type="ECO:0000256" key="1">
    <source>
        <dbReference type="SAM" id="MobiDB-lite"/>
    </source>
</evidence>
<dbReference type="AlphaFoldDB" id="A0A9J5W8J3"/>